<dbReference type="FunCoup" id="A0A3Q1J2L6">
    <property type="interactions" value="33"/>
</dbReference>
<keyword evidence="4" id="KW-0391">Immunity</keyword>
<dbReference type="Pfam" id="PF07686">
    <property type="entry name" value="V-set"/>
    <property type="match status" value="1"/>
</dbReference>
<sequence>MLICYIPALKAAPFLQHRNCRTTIICTIMTSILMRAFILCSFGWISVSVSHDMKVKSGDSVTLLCPKTTETVITWFRLVNRTKTNCIALISKSNSRPEFCDGFLKGKFEMGTNVSTVFLKIKQVDLSDSGLYFCQFFFGGRSVYSVTYLTVEGSNGFQGDADIRSEECETTKQMSLILGALTLFLVIVVLGLAVKNTASGKDHNPKHKNLFGDELKAETLSLFSTTIRSRRPALQTEVETRVIYGASRDSEWNCF</sequence>
<reference evidence="10" key="3">
    <citation type="submission" date="2025-09" db="UniProtKB">
        <authorList>
            <consortium name="Ensembl"/>
        </authorList>
    </citation>
    <scope>IDENTIFICATION</scope>
</reference>
<evidence type="ECO:0000259" key="9">
    <source>
        <dbReference type="SMART" id="SM00409"/>
    </source>
</evidence>
<reference evidence="10" key="1">
    <citation type="submission" date="2021-04" db="EMBL/GenBank/DDBJ databases">
        <authorList>
            <consortium name="Wellcome Sanger Institute Data Sharing"/>
        </authorList>
    </citation>
    <scope>NUCLEOTIDE SEQUENCE [LARGE SCALE GENOMIC DNA]</scope>
</reference>
<dbReference type="PANTHER" id="PTHR19433">
    <property type="entry name" value="T-CELL RECEPTOR ALPHA CHAIN V REGION-RELATED"/>
    <property type="match status" value="1"/>
</dbReference>
<dbReference type="InterPro" id="IPR003599">
    <property type="entry name" value="Ig_sub"/>
</dbReference>
<dbReference type="STRING" id="64144.ENSATEP00000027125"/>
<comment type="subcellular location">
    <subcellularLocation>
        <location evidence="1">Cell membrane</location>
    </subcellularLocation>
</comment>
<dbReference type="PANTHER" id="PTHR19433:SF111">
    <property type="entry name" value="T CELL RECEPTOR ALPHA VARIABLE 4"/>
    <property type="match status" value="1"/>
</dbReference>
<keyword evidence="2" id="KW-1003">Cell membrane</keyword>
<keyword evidence="11" id="KW-1185">Reference proteome</keyword>
<dbReference type="GO" id="GO:0009617">
    <property type="term" value="P:response to bacterium"/>
    <property type="evidence" value="ECO:0007669"/>
    <property type="project" value="TreeGrafter"/>
</dbReference>
<evidence type="ECO:0000256" key="5">
    <source>
        <dbReference type="ARBA" id="ARBA00023136"/>
    </source>
</evidence>
<evidence type="ECO:0000256" key="6">
    <source>
        <dbReference type="ARBA" id="ARBA00023157"/>
    </source>
</evidence>
<keyword evidence="7" id="KW-0325">Glycoprotein</keyword>
<evidence type="ECO:0000313" key="11">
    <source>
        <dbReference type="Proteomes" id="UP000265040"/>
    </source>
</evidence>
<organism evidence="10 11">
    <name type="scientific">Anabas testudineus</name>
    <name type="common">Climbing perch</name>
    <name type="synonym">Anthias testudineus</name>
    <dbReference type="NCBI Taxonomy" id="64144"/>
    <lineage>
        <taxon>Eukaryota</taxon>
        <taxon>Metazoa</taxon>
        <taxon>Chordata</taxon>
        <taxon>Craniata</taxon>
        <taxon>Vertebrata</taxon>
        <taxon>Euteleostomi</taxon>
        <taxon>Actinopterygii</taxon>
        <taxon>Neopterygii</taxon>
        <taxon>Teleostei</taxon>
        <taxon>Neoteleostei</taxon>
        <taxon>Acanthomorphata</taxon>
        <taxon>Anabantaria</taxon>
        <taxon>Anabantiformes</taxon>
        <taxon>Anabantoidei</taxon>
        <taxon>Anabantidae</taxon>
        <taxon>Anabas</taxon>
    </lineage>
</organism>
<keyword evidence="5 8" id="KW-0472">Membrane</keyword>
<feature type="transmembrane region" description="Helical" evidence="8">
    <location>
        <begin position="174"/>
        <end position="194"/>
    </location>
</feature>
<dbReference type="Proteomes" id="UP000265040">
    <property type="component" value="Chromosome 18"/>
</dbReference>
<reference evidence="10" key="2">
    <citation type="submission" date="2025-08" db="UniProtKB">
        <authorList>
            <consortium name="Ensembl"/>
        </authorList>
    </citation>
    <scope>IDENTIFICATION</scope>
</reference>
<dbReference type="GO" id="GO:0002376">
    <property type="term" value="P:immune system process"/>
    <property type="evidence" value="ECO:0007669"/>
    <property type="project" value="UniProtKB-KW"/>
</dbReference>
<dbReference type="InterPro" id="IPR052051">
    <property type="entry name" value="TCR_complex_component"/>
</dbReference>
<keyword evidence="8" id="KW-0812">Transmembrane</keyword>
<dbReference type="InterPro" id="IPR013783">
    <property type="entry name" value="Ig-like_fold"/>
</dbReference>
<name>A0A3Q1J2L6_ANATE</name>
<protein>
    <recommendedName>
        <fullName evidence="9">Immunoglobulin domain-containing protein</fullName>
    </recommendedName>
</protein>
<dbReference type="InterPro" id="IPR013106">
    <property type="entry name" value="Ig_V-set"/>
</dbReference>
<dbReference type="GeneTree" id="ENSGT01150000287593"/>
<evidence type="ECO:0000256" key="4">
    <source>
        <dbReference type="ARBA" id="ARBA00022859"/>
    </source>
</evidence>
<feature type="domain" description="Immunoglobulin" evidence="9">
    <location>
        <begin position="50"/>
        <end position="152"/>
    </location>
</feature>
<dbReference type="InParanoid" id="A0A3Q1J2L6"/>
<evidence type="ECO:0000256" key="8">
    <source>
        <dbReference type="SAM" id="Phobius"/>
    </source>
</evidence>
<evidence type="ECO:0000313" key="10">
    <source>
        <dbReference type="Ensembl" id="ENSATEP00000027125.2"/>
    </source>
</evidence>
<evidence type="ECO:0000256" key="7">
    <source>
        <dbReference type="ARBA" id="ARBA00023180"/>
    </source>
</evidence>
<keyword evidence="3" id="KW-0732">Signal</keyword>
<feature type="transmembrane region" description="Helical" evidence="8">
    <location>
        <begin position="24"/>
        <end position="47"/>
    </location>
</feature>
<evidence type="ECO:0000256" key="3">
    <source>
        <dbReference type="ARBA" id="ARBA00022729"/>
    </source>
</evidence>
<accession>A0A3Q1J2L6</accession>
<dbReference type="InterPro" id="IPR036179">
    <property type="entry name" value="Ig-like_dom_sf"/>
</dbReference>
<dbReference type="GO" id="GO:0005886">
    <property type="term" value="C:plasma membrane"/>
    <property type="evidence" value="ECO:0007669"/>
    <property type="project" value="UniProtKB-SubCell"/>
</dbReference>
<dbReference type="SMART" id="SM00409">
    <property type="entry name" value="IG"/>
    <property type="match status" value="1"/>
</dbReference>
<dbReference type="SUPFAM" id="SSF48726">
    <property type="entry name" value="Immunoglobulin"/>
    <property type="match status" value="1"/>
</dbReference>
<dbReference type="AlphaFoldDB" id="A0A3Q1J2L6"/>
<keyword evidence="8" id="KW-1133">Transmembrane helix</keyword>
<evidence type="ECO:0000256" key="1">
    <source>
        <dbReference type="ARBA" id="ARBA00004236"/>
    </source>
</evidence>
<proteinExistence type="predicted"/>
<dbReference type="Gene3D" id="2.60.40.10">
    <property type="entry name" value="Immunoglobulins"/>
    <property type="match status" value="1"/>
</dbReference>
<keyword evidence="6" id="KW-1015">Disulfide bond</keyword>
<dbReference type="Ensembl" id="ENSATET00000027554.3">
    <property type="protein sequence ID" value="ENSATEP00000027125.2"/>
    <property type="gene ID" value="ENSATEG00000031202.1"/>
</dbReference>
<evidence type="ECO:0000256" key="2">
    <source>
        <dbReference type="ARBA" id="ARBA00022475"/>
    </source>
</evidence>